<dbReference type="EMBL" id="PQAP01000018">
    <property type="protein sequence ID" value="PWB74947.1"/>
    <property type="molecule type" value="Genomic_DNA"/>
</dbReference>
<dbReference type="AlphaFoldDB" id="A0A855X9A2"/>
<proteinExistence type="predicted"/>
<feature type="non-terminal residue" evidence="2">
    <location>
        <position position="125"/>
    </location>
</feature>
<dbReference type="Proteomes" id="UP000250918">
    <property type="component" value="Unassembled WGS sequence"/>
</dbReference>
<reference evidence="2 3" key="1">
    <citation type="journal article" date="2018" name="ISME J.">
        <title>A methanotrophic archaeon couples anaerobic oxidation of methane to Fe(III) reduction.</title>
        <authorList>
            <person name="Cai C."/>
            <person name="Leu A.O."/>
            <person name="Xie G.J."/>
            <person name="Guo J."/>
            <person name="Feng Y."/>
            <person name="Zhao J.X."/>
            <person name="Tyson G.W."/>
            <person name="Yuan Z."/>
            <person name="Hu S."/>
        </authorList>
    </citation>
    <scope>NUCLEOTIDE SEQUENCE [LARGE SCALE GENOMIC DNA]</scope>
    <source>
        <strain evidence="2">FeB_12</strain>
    </source>
</reference>
<dbReference type="PANTHER" id="PTHR24095:SF14">
    <property type="entry name" value="ACETYL-COENZYME A SYNTHETASE 1"/>
    <property type="match status" value="1"/>
</dbReference>
<name>A0A855X9A2_9BACT</name>
<evidence type="ECO:0000313" key="2">
    <source>
        <dbReference type="EMBL" id="PWB74947.1"/>
    </source>
</evidence>
<dbReference type="Pfam" id="PF16177">
    <property type="entry name" value="ACAS_N"/>
    <property type="match status" value="1"/>
</dbReference>
<dbReference type="GO" id="GO:0003987">
    <property type="term" value="F:acetate-CoA ligase activity"/>
    <property type="evidence" value="ECO:0007669"/>
    <property type="project" value="TreeGrafter"/>
</dbReference>
<accession>A0A855X9A2</accession>
<dbReference type="PANTHER" id="PTHR24095">
    <property type="entry name" value="ACETYL-COENZYME A SYNTHETASE"/>
    <property type="match status" value="1"/>
</dbReference>
<dbReference type="GO" id="GO:0006085">
    <property type="term" value="P:acetyl-CoA biosynthetic process"/>
    <property type="evidence" value="ECO:0007669"/>
    <property type="project" value="TreeGrafter"/>
</dbReference>
<dbReference type="SUPFAM" id="SSF56801">
    <property type="entry name" value="Acetyl-CoA synthetase-like"/>
    <property type="match status" value="1"/>
</dbReference>
<comment type="caution">
    <text evidence="2">The sequence shown here is derived from an EMBL/GenBank/DDBJ whole genome shotgun (WGS) entry which is preliminary data.</text>
</comment>
<gene>
    <name evidence="2" type="ORF">C3F09_03135</name>
</gene>
<evidence type="ECO:0000259" key="1">
    <source>
        <dbReference type="Pfam" id="PF16177"/>
    </source>
</evidence>
<dbReference type="Gene3D" id="3.40.50.12780">
    <property type="entry name" value="N-terminal domain of ligase-like"/>
    <property type="match status" value="1"/>
</dbReference>
<dbReference type="InterPro" id="IPR042099">
    <property type="entry name" value="ANL_N_sf"/>
</dbReference>
<organism evidence="2 3">
    <name type="scientific">candidate division GN15 bacterium</name>
    <dbReference type="NCBI Taxonomy" id="2072418"/>
    <lineage>
        <taxon>Bacteria</taxon>
        <taxon>candidate division GN15</taxon>
    </lineage>
</organism>
<dbReference type="GO" id="GO:0005829">
    <property type="term" value="C:cytosol"/>
    <property type="evidence" value="ECO:0007669"/>
    <property type="project" value="TreeGrafter"/>
</dbReference>
<sequence>MATRVASRNRKKSAHTIDTLLREDRSFKPPASFAHNANADSAGIYRLADKDPVKFWEKMASELVWRKKWTKGLVWNPPDAKWFVGGKLNVTESCLDRHITRDAECRRNKAALIWEGEPGDKRVLT</sequence>
<protein>
    <submittedName>
        <fullName evidence="2">Acetyl-coenzyme A synthetase</fullName>
    </submittedName>
</protein>
<feature type="domain" description="Acetyl-coenzyme A synthetase N-terminal" evidence="1">
    <location>
        <begin position="44"/>
        <end position="94"/>
    </location>
</feature>
<evidence type="ECO:0000313" key="3">
    <source>
        <dbReference type="Proteomes" id="UP000250918"/>
    </source>
</evidence>
<dbReference type="InterPro" id="IPR032387">
    <property type="entry name" value="ACAS_N"/>
</dbReference>